<dbReference type="NCBIfam" id="TIGR00002">
    <property type="entry name" value="S16"/>
    <property type="match status" value="1"/>
</dbReference>
<dbReference type="InterPro" id="IPR023803">
    <property type="entry name" value="Ribosomal_bS16_dom_sf"/>
</dbReference>
<keyword evidence="3" id="KW-0689">Ribosomal protein</keyword>
<accession>A0AAV0YHD7</accession>
<dbReference type="AlphaFoldDB" id="A0AAV0YHD7"/>
<dbReference type="PANTHER" id="PTHR12919">
    <property type="entry name" value="30S RIBOSOMAL PROTEIN S16"/>
    <property type="match status" value="1"/>
</dbReference>
<protein>
    <recommendedName>
        <fullName evidence="7">30S ribosomal protein S16</fullName>
    </recommendedName>
</protein>
<keyword evidence="6" id="KW-1185">Reference proteome</keyword>
<dbReference type="Proteomes" id="UP001157006">
    <property type="component" value="Unassembled WGS sequence"/>
</dbReference>
<dbReference type="GO" id="GO:0015935">
    <property type="term" value="C:small ribosomal subunit"/>
    <property type="evidence" value="ECO:0007669"/>
    <property type="project" value="TreeGrafter"/>
</dbReference>
<dbReference type="PANTHER" id="PTHR12919:SF33">
    <property type="entry name" value="30S RIBOSOMAL S16-LIKE PROTEIN"/>
    <property type="match status" value="1"/>
</dbReference>
<dbReference type="HAMAP" id="MF_00385">
    <property type="entry name" value="Ribosomal_bS16"/>
    <property type="match status" value="1"/>
</dbReference>
<reference evidence="5 6" key="1">
    <citation type="submission" date="2023-01" db="EMBL/GenBank/DDBJ databases">
        <authorList>
            <person name="Kreplak J."/>
        </authorList>
    </citation>
    <scope>NUCLEOTIDE SEQUENCE [LARGE SCALE GENOMIC DNA]</scope>
</reference>
<dbReference type="GO" id="GO:0003735">
    <property type="term" value="F:structural constituent of ribosome"/>
    <property type="evidence" value="ECO:0007669"/>
    <property type="project" value="InterPro"/>
</dbReference>
<evidence type="ECO:0000256" key="2">
    <source>
        <dbReference type="ARBA" id="ARBA00006668"/>
    </source>
</evidence>
<dbReference type="GO" id="GO:0009507">
    <property type="term" value="C:chloroplast"/>
    <property type="evidence" value="ECO:0007669"/>
    <property type="project" value="UniProtKB-SubCell"/>
</dbReference>
<organism evidence="5 6">
    <name type="scientific">Vicia faba</name>
    <name type="common">Broad bean</name>
    <name type="synonym">Faba vulgaris</name>
    <dbReference type="NCBI Taxonomy" id="3906"/>
    <lineage>
        <taxon>Eukaryota</taxon>
        <taxon>Viridiplantae</taxon>
        <taxon>Streptophyta</taxon>
        <taxon>Embryophyta</taxon>
        <taxon>Tracheophyta</taxon>
        <taxon>Spermatophyta</taxon>
        <taxon>Magnoliopsida</taxon>
        <taxon>eudicotyledons</taxon>
        <taxon>Gunneridae</taxon>
        <taxon>Pentapetalae</taxon>
        <taxon>rosids</taxon>
        <taxon>fabids</taxon>
        <taxon>Fabales</taxon>
        <taxon>Fabaceae</taxon>
        <taxon>Papilionoideae</taxon>
        <taxon>50 kb inversion clade</taxon>
        <taxon>NPAAA clade</taxon>
        <taxon>Hologalegina</taxon>
        <taxon>IRL clade</taxon>
        <taxon>Fabeae</taxon>
        <taxon>Vicia</taxon>
    </lineage>
</organism>
<name>A0AAV0YHD7_VICFA</name>
<proteinExistence type="inferred from homology"/>
<sequence>MEDEVDSRNEKRRIESSEPFYKKTTFGRQVKMVVTIRLARIGCKHNPFYRVVVTDSRCARDGKNIEVVGYYNPVAAKDDEKRVSIKLERVKYWLSVGAQPSETVDSLLFRAGLQTKRKGGKYPKQPVEADANEADGISPEAVLSIGLQV</sequence>
<gene>
    <name evidence="5" type="ORF">VFH_U030080</name>
</gene>
<evidence type="ECO:0000256" key="1">
    <source>
        <dbReference type="ARBA" id="ARBA00004229"/>
    </source>
</evidence>
<dbReference type="SUPFAM" id="SSF54565">
    <property type="entry name" value="Ribosomal protein S16"/>
    <property type="match status" value="1"/>
</dbReference>
<comment type="caution">
    <text evidence="5">The sequence shown here is derived from an EMBL/GenBank/DDBJ whole genome shotgun (WGS) entry which is preliminary data.</text>
</comment>
<evidence type="ECO:0000256" key="3">
    <source>
        <dbReference type="ARBA" id="ARBA00022980"/>
    </source>
</evidence>
<evidence type="ECO:0000313" key="6">
    <source>
        <dbReference type="Proteomes" id="UP001157006"/>
    </source>
</evidence>
<dbReference type="GO" id="GO:0032543">
    <property type="term" value="P:mitochondrial translation"/>
    <property type="evidence" value="ECO:0007669"/>
    <property type="project" value="TreeGrafter"/>
</dbReference>
<dbReference type="GO" id="GO:0005739">
    <property type="term" value="C:mitochondrion"/>
    <property type="evidence" value="ECO:0007669"/>
    <property type="project" value="GOC"/>
</dbReference>
<comment type="similarity">
    <text evidence="2">Belongs to the bacterial ribosomal protein bS16 family.</text>
</comment>
<evidence type="ECO:0000313" key="5">
    <source>
        <dbReference type="EMBL" id="CAI8583502.1"/>
    </source>
</evidence>
<dbReference type="Gene3D" id="3.30.1320.10">
    <property type="match status" value="1"/>
</dbReference>
<comment type="subcellular location">
    <subcellularLocation>
        <location evidence="1">Plastid</location>
        <location evidence="1">Chloroplast</location>
    </subcellularLocation>
</comment>
<dbReference type="Pfam" id="PF00886">
    <property type="entry name" value="Ribosomal_S16"/>
    <property type="match status" value="1"/>
</dbReference>
<keyword evidence="4" id="KW-0687">Ribonucleoprotein</keyword>
<evidence type="ECO:0000256" key="4">
    <source>
        <dbReference type="ARBA" id="ARBA00023274"/>
    </source>
</evidence>
<dbReference type="EMBL" id="CATIWC010000729">
    <property type="protein sequence ID" value="CAI8583502.1"/>
    <property type="molecule type" value="Genomic_DNA"/>
</dbReference>
<evidence type="ECO:0008006" key="7">
    <source>
        <dbReference type="Google" id="ProtNLM"/>
    </source>
</evidence>
<dbReference type="InterPro" id="IPR000307">
    <property type="entry name" value="Ribosomal_bS16"/>
</dbReference>